<evidence type="ECO:0000313" key="2">
    <source>
        <dbReference type="EMBL" id="KAF2636517.1"/>
    </source>
</evidence>
<feature type="compositionally biased region" description="Basic residues" evidence="1">
    <location>
        <begin position="55"/>
        <end position="65"/>
    </location>
</feature>
<feature type="compositionally biased region" description="Basic residues" evidence="1">
    <location>
        <begin position="77"/>
        <end position="94"/>
    </location>
</feature>
<dbReference type="Proteomes" id="UP000799753">
    <property type="component" value="Unassembled WGS sequence"/>
</dbReference>
<evidence type="ECO:0000256" key="1">
    <source>
        <dbReference type="SAM" id="MobiDB-lite"/>
    </source>
</evidence>
<keyword evidence="3" id="KW-1185">Reference proteome</keyword>
<proteinExistence type="predicted"/>
<dbReference type="EMBL" id="MU006798">
    <property type="protein sequence ID" value="KAF2636517.1"/>
    <property type="molecule type" value="Genomic_DNA"/>
</dbReference>
<gene>
    <name evidence="2" type="ORF">P280DRAFT_152982</name>
</gene>
<evidence type="ECO:0000313" key="3">
    <source>
        <dbReference type="Proteomes" id="UP000799753"/>
    </source>
</evidence>
<protein>
    <submittedName>
        <fullName evidence="2">Uncharacterized protein</fullName>
    </submittedName>
</protein>
<accession>A0A6A6RMY1</accession>
<sequence length="230" mass="26188">MENIHSATTAQRKDVKVEMDEVVEGESTTPIHDVTPVNPVKDARVDSPTASPITKPKRRLKRSRRTSSIDQASSPSSRKKARTLPEKKAKRKQPARNGFPTKHYDFFPLPEHQHCKNPNPKKIHSLVRVKTGVPPWKYPIEIAIPGLRGQFREILDDEDLDEFLNEYDKGSAPENLVTENPATEHPVTEQSVKELLVLQSRPPRVLFHPLHSYQLSRPQDVNICNSLQSY</sequence>
<reference evidence="2" key="1">
    <citation type="journal article" date="2020" name="Stud. Mycol.">
        <title>101 Dothideomycetes genomes: a test case for predicting lifestyles and emergence of pathogens.</title>
        <authorList>
            <person name="Haridas S."/>
            <person name="Albert R."/>
            <person name="Binder M."/>
            <person name="Bloem J."/>
            <person name="Labutti K."/>
            <person name="Salamov A."/>
            <person name="Andreopoulos B."/>
            <person name="Baker S."/>
            <person name="Barry K."/>
            <person name="Bills G."/>
            <person name="Bluhm B."/>
            <person name="Cannon C."/>
            <person name="Castanera R."/>
            <person name="Culley D."/>
            <person name="Daum C."/>
            <person name="Ezra D."/>
            <person name="Gonzalez J."/>
            <person name="Henrissat B."/>
            <person name="Kuo A."/>
            <person name="Liang C."/>
            <person name="Lipzen A."/>
            <person name="Lutzoni F."/>
            <person name="Magnuson J."/>
            <person name="Mondo S."/>
            <person name="Nolan M."/>
            <person name="Ohm R."/>
            <person name="Pangilinan J."/>
            <person name="Park H.-J."/>
            <person name="Ramirez L."/>
            <person name="Alfaro M."/>
            <person name="Sun H."/>
            <person name="Tritt A."/>
            <person name="Yoshinaga Y."/>
            <person name="Zwiers L.-H."/>
            <person name="Turgeon B."/>
            <person name="Goodwin S."/>
            <person name="Spatafora J."/>
            <person name="Crous P."/>
            <person name="Grigoriev I."/>
        </authorList>
    </citation>
    <scope>NUCLEOTIDE SEQUENCE</scope>
    <source>
        <strain evidence="2">CBS 473.64</strain>
    </source>
</reference>
<dbReference type="AlphaFoldDB" id="A0A6A6RMY1"/>
<feature type="region of interest" description="Disordered" evidence="1">
    <location>
        <begin position="1"/>
        <end position="102"/>
    </location>
</feature>
<organism evidence="2 3">
    <name type="scientific">Massarina eburnea CBS 473.64</name>
    <dbReference type="NCBI Taxonomy" id="1395130"/>
    <lineage>
        <taxon>Eukaryota</taxon>
        <taxon>Fungi</taxon>
        <taxon>Dikarya</taxon>
        <taxon>Ascomycota</taxon>
        <taxon>Pezizomycotina</taxon>
        <taxon>Dothideomycetes</taxon>
        <taxon>Pleosporomycetidae</taxon>
        <taxon>Pleosporales</taxon>
        <taxon>Massarineae</taxon>
        <taxon>Massarinaceae</taxon>
        <taxon>Massarina</taxon>
    </lineage>
</organism>
<feature type="compositionally biased region" description="Polar residues" evidence="1">
    <location>
        <begin position="1"/>
        <end position="10"/>
    </location>
</feature>
<name>A0A6A6RMY1_9PLEO</name>